<protein>
    <submittedName>
        <fullName evidence="1">31308_t:CDS:1</fullName>
    </submittedName>
</protein>
<proteinExistence type="predicted"/>
<organism evidence="1 2">
    <name type="scientific">Racocetra persica</name>
    <dbReference type="NCBI Taxonomy" id="160502"/>
    <lineage>
        <taxon>Eukaryota</taxon>
        <taxon>Fungi</taxon>
        <taxon>Fungi incertae sedis</taxon>
        <taxon>Mucoromycota</taxon>
        <taxon>Glomeromycotina</taxon>
        <taxon>Glomeromycetes</taxon>
        <taxon>Diversisporales</taxon>
        <taxon>Gigasporaceae</taxon>
        <taxon>Racocetra</taxon>
    </lineage>
</organism>
<keyword evidence="2" id="KW-1185">Reference proteome</keyword>
<gene>
    <name evidence="1" type="ORF">RPERSI_LOCUS33052</name>
</gene>
<reference evidence="1" key="1">
    <citation type="submission" date="2021-06" db="EMBL/GenBank/DDBJ databases">
        <authorList>
            <person name="Kallberg Y."/>
            <person name="Tangrot J."/>
            <person name="Rosling A."/>
        </authorList>
    </citation>
    <scope>NUCLEOTIDE SEQUENCE</scope>
    <source>
        <strain evidence="1">MA461A</strain>
    </source>
</reference>
<sequence length="56" mass="6188">EINDDKLLIEEIVDISNPAFIGNNNSFIEDQGKMLNTATQRFSSGNLDYNPASLVT</sequence>
<name>A0ACA9SPT7_9GLOM</name>
<dbReference type="Proteomes" id="UP000789920">
    <property type="component" value="Unassembled WGS sequence"/>
</dbReference>
<comment type="caution">
    <text evidence="1">The sequence shown here is derived from an EMBL/GenBank/DDBJ whole genome shotgun (WGS) entry which is preliminary data.</text>
</comment>
<evidence type="ECO:0000313" key="2">
    <source>
        <dbReference type="Proteomes" id="UP000789920"/>
    </source>
</evidence>
<feature type="non-terminal residue" evidence="1">
    <location>
        <position position="1"/>
    </location>
</feature>
<evidence type="ECO:0000313" key="1">
    <source>
        <dbReference type="EMBL" id="CAG8844078.1"/>
    </source>
</evidence>
<dbReference type="EMBL" id="CAJVQC010140976">
    <property type="protein sequence ID" value="CAG8844078.1"/>
    <property type="molecule type" value="Genomic_DNA"/>
</dbReference>
<accession>A0ACA9SPT7</accession>